<feature type="compositionally biased region" description="Low complexity" evidence="3">
    <location>
        <begin position="1309"/>
        <end position="1330"/>
    </location>
</feature>
<feature type="domain" description="JmjN" evidence="4">
    <location>
        <begin position="88"/>
        <end position="129"/>
    </location>
</feature>
<keyword evidence="7" id="KW-1185">Reference proteome</keyword>
<dbReference type="SMART" id="SM00545">
    <property type="entry name" value="JmjN"/>
    <property type="match status" value="1"/>
</dbReference>
<evidence type="ECO:0000256" key="3">
    <source>
        <dbReference type="SAM" id="MobiDB-lite"/>
    </source>
</evidence>
<keyword evidence="2" id="KW-0408">Iron</keyword>
<feature type="compositionally biased region" description="Polar residues" evidence="3">
    <location>
        <begin position="172"/>
        <end position="183"/>
    </location>
</feature>
<dbReference type="PANTHER" id="PTHR10694:SF33">
    <property type="entry name" value="LYSINE-SPECIFIC DEMETHYLASE 5"/>
    <property type="match status" value="1"/>
</dbReference>
<feature type="region of interest" description="Disordered" evidence="3">
    <location>
        <begin position="688"/>
        <end position="718"/>
    </location>
</feature>
<feature type="region of interest" description="Disordered" evidence="3">
    <location>
        <begin position="1375"/>
        <end position="1414"/>
    </location>
</feature>
<feature type="compositionally biased region" description="Acidic residues" evidence="3">
    <location>
        <begin position="1299"/>
        <end position="1308"/>
    </location>
</feature>
<evidence type="ECO:0000313" key="7">
    <source>
        <dbReference type="Proteomes" id="UP000256970"/>
    </source>
</evidence>
<feature type="region of interest" description="Disordered" evidence="3">
    <location>
        <begin position="157"/>
        <end position="188"/>
    </location>
</feature>
<dbReference type="GO" id="GO:0010468">
    <property type="term" value="P:regulation of gene expression"/>
    <property type="evidence" value="ECO:0007669"/>
    <property type="project" value="TreeGrafter"/>
</dbReference>
<evidence type="ECO:0000313" key="6">
    <source>
        <dbReference type="EMBL" id="SZX60457.1"/>
    </source>
</evidence>
<dbReference type="InterPro" id="IPR003347">
    <property type="entry name" value="JmjC_dom"/>
</dbReference>
<evidence type="ECO:0000259" key="4">
    <source>
        <dbReference type="PROSITE" id="PS51183"/>
    </source>
</evidence>
<dbReference type="STRING" id="3088.A0A383V4B0"/>
<dbReference type="Pfam" id="PF02375">
    <property type="entry name" value="JmjN"/>
    <property type="match status" value="1"/>
</dbReference>
<dbReference type="Pfam" id="PF02373">
    <property type="entry name" value="JmjC"/>
    <property type="match status" value="1"/>
</dbReference>
<gene>
    <name evidence="6" type="ORF">BQ4739_LOCUS1002</name>
</gene>
<feature type="compositionally biased region" description="Low complexity" evidence="3">
    <location>
        <begin position="922"/>
        <end position="934"/>
    </location>
</feature>
<dbReference type="PROSITE" id="PS51183">
    <property type="entry name" value="JMJN"/>
    <property type="match status" value="1"/>
</dbReference>
<feature type="domain" description="JmjC" evidence="5">
    <location>
        <begin position="488"/>
        <end position="659"/>
    </location>
</feature>
<dbReference type="GO" id="GO:0141052">
    <property type="term" value="F:histone H3 demethylase activity"/>
    <property type="evidence" value="ECO:0007669"/>
    <property type="project" value="UniProtKB-ARBA"/>
</dbReference>
<dbReference type="PROSITE" id="PS51184">
    <property type="entry name" value="JMJC"/>
    <property type="match status" value="1"/>
</dbReference>
<dbReference type="GO" id="GO:0005634">
    <property type="term" value="C:nucleus"/>
    <property type="evidence" value="ECO:0007669"/>
    <property type="project" value="TreeGrafter"/>
</dbReference>
<dbReference type="Gene3D" id="2.60.120.650">
    <property type="entry name" value="Cupin"/>
    <property type="match status" value="1"/>
</dbReference>
<feature type="compositionally biased region" description="Acidic residues" evidence="3">
    <location>
        <begin position="1273"/>
        <end position="1284"/>
    </location>
</feature>
<reference evidence="6 7" key="1">
    <citation type="submission" date="2016-10" db="EMBL/GenBank/DDBJ databases">
        <authorList>
            <person name="Cai Z."/>
        </authorList>
    </citation>
    <scope>NUCLEOTIDE SEQUENCE [LARGE SCALE GENOMIC DNA]</scope>
</reference>
<dbReference type="Proteomes" id="UP000256970">
    <property type="component" value="Unassembled WGS sequence"/>
</dbReference>
<keyword evidence="1" id="KW-0479">Metal-binding</keyword>
<accession>A0A383V4B0</accession>
<dbReference type="SUPFAM" id="SSF51197">
    <property type="entry name" value="Clavaminate synthase-like"/>
    <property type="match status" value="1"/>
</dbReference>
<dbReference type="GO" id="GO:0046872">
    <property type="term" value="F:metal ion binding"/>
    <property type="evidence" value="ECO:0007669"/>
    <property type="project" value="UniProtKB-KW"/>
</dbReference>
<evidence type="ECO:0000256" key="1">
    <source>
        <dbReference type="ARBA" id="ARBA00022723"/>
    </source>
</evidence>
<evidence type="ECO:0000256" key="2">
    <source>
        <dbReference type="ARBA" id="ARBA00023004"/>
    </source>
</evidence>
<dbReference type="PANTHER" id="PTHR10694">
    <property type="entry name" value="LYSINE-SPECIFIC DEMETHYLASE"/>
    <property type="match status" value="1"/>
</dbReference>
<feature type="compositionally biased region" description="Basic residues" evidence="3">
    <location>
        <begin position="1391"/>
        <end position="1402"/>
    </location>
</feature>
<protein>
    <recommendedName>
        <fullName evidence="8">JmjC domain-containing protein</fullName>
    </recommendedName>
</protein>
<feature type="region of interest" description="Disordered" evidence="3">
    <location>
        <begin position="922"/>
        <end position="943"/>
    </location>
</feature>
<dbReference type="InterPro" id="IPR003349">
    <property type="entry name" value="JmjN"/>
</dbReference>
<dbReference type="EMBL" id="FNXT01000067">
    <property type="protein sequence ID" value="SZX60457.1"/>
    <property type="molecule type" value="Genomic_DNA"/>
</dbReference>
<evidence type="ECO:0008006" key="8">
    <source>
        <dbReference type="Google" id="ProtNLM"/>
    </source>
</evidence>
<evidence type="ECO:0000259" key="5">
    <source>
        <dbReference type="PROSITE" id="PS51184"/>
    </source>
</evidence>
<dbReference type="SMART" id="SM00558">
    <property type="entry name" value="JmjC"/>
    <property type="match status" value="1"/>
</dbReference>
<feature type="compositionally biased region" description="Low complexity" evidence="3">
    <location>
        <begin position="301"/>
        <end position="311"/>
    </location>
</feature>
<sequence>MATTHPLAAFCELANAFVDKQVASRSKGGTYVPPALAHPSKLEHLYGCSSCSFSEVGCKHCWDTPFASRPASRAKPFKGHAQAQLPAAPTFRPTAEEFRDPFAYLASIAPQAYKAGIAHIVPPEGWQPPIQMLDQETGMLRKDFQVPTRIQPTHLLCKRYPTPSGAPPASLAGNSSPGSPSTPQQQQQQDFKAAAAKKSNAVTGRCSKSSMDAQKAAVAAAAAAAAAAEEGKDVILNPAHWDAVATAAEATDGQFGYEHLEDPLSLAEFHRYADWAKRRHFNGPLMAGSGSSSSNGRRPDSIAGSSSSSKPAVASASNAWRAYPCTAADRADRGVAGRYLPGTCPAAAAAGDAANPAAAAAAAAPQDPAEAWQEPSIEEVEAEFWRIVEAADEQVEALYGQDIDTATYSSAFPTIKDIDTATYSSAFPTIKELAQAEARNLVKQRGSSSSTAPNTAATTAADDEAALDPANCCASCRCGSCQLCELRSYASHPWNINNLPQARGSVLRFVREDVGGKPITGLMVPWVYVGSCFSAFCWHIEDHGLYSINYNHMGAPKVWYGVPAEAAAALDAAMRDALPHLFERDRLLLHKLITMLSPSQLVARGVPVCRAVQTPGSFIVTFPDAYHAGFNSGFNVAEAVNFAAPDWLPFGSSSVVRYRCESRYMTFSHDAMLINVVREAVAAAAGPSSSSSSSRLALPAPDTQQQQQDEAADTAAAARRKSLLPQALQPQTLPGSVKGQFAAHLQQTLERLQEAEAAAAEQHWHARQQQQQLQCEAVRMVGPPGSAAAPAAAAAAAGQQQLAVAFSSSVLDSTFWFDAYPDGSWREAAEAADEAEARAVAHDRQRMLARQLLLLAGGATKQQQQQLLQAQGEAGKHLQLHQQDLLRLKQAAEGGEHHLAAASQQHHAQGQRERVFTMRGAAGPPATTAAADAEQQQEEEDSGEFLGPVAGAAAAIAAAGPSKALMRRAARGFATAAFVRKGAAKRAASAAAAAGSSAGASAAAAADAASADAAVQAIASYIMALAEARRQRMLFKPPSPTLAALAAGELALRLEVEGQRQAALALQAGISRTALMQGSAAAHDPASGVHINTQGVECATCGGDLSLAAVVSDADPGRAVCPEHIADLDGSRSQRLLLLRYAPGELQSLLSAAMRLVPGARQAVGKARQRQGWVAAGRFMGGAVLQKPAEAVEATAGSAGVAAVAVKQEPGTEQQQQQAAAAVKQEPAVEQQQPAVLQRPQQPVVEVKMLGRLYHPDDIDRKLFEDLDELGSSDFEDDEEEEELLQPAWQQQQRWEGVGDMEAEDDDAAAAAAADGAAAGKLAGKQQQQEEAADEDAEEGASGGEQSSGSWWQDELDGMEDAFGFYTFAAADAGSDDEGALEGSDDDFKPRRSGCRKRRRRAAGADGGSMRGKRVAMSDTVAAAVEAAA</sequence>
<feature type="compositionally biased region" description="Acidic residues" evidence="3">
    <location>
        <begin position="1375"/>
        <end position="1385"/>
    </location>
</feature>
<name>A0A383V4B0_TETOB</name>
<feature type="region of interest" description="Disordered" evidence="3">
    <location>
        <begin position="285"/>
        <end position="311"/>
    </location>
</feature>
<proteinExistence type="predicted"/>
<organism evidence="6 7">
    <name type="scientific">Tetradesmus obliquus</name>
    <name type="common">Green alga</name>
    <name type="synonym">Acutodesmus obliquus</name>
    <dbReference type="NCBI Taxonomy" id="3088"/>
    <lineage>
        <taxon>Eukaryota</taxon>
        <taxon>Viridiplantae</taxon>
        <taxon>Chlorophyta</taxon>
        <taxon>core chlorophytes</taxon>
        <taxon>Chlorophyceae</taxon>
        <taxon>CS clade</taxon>
        <taxon>Sphaeropleales</taxon>
        <taxon>Scenedesmaceae</taxon>
        <taxon>Tetradesmus</taxon>
    </lineage>
</organism>
<dbReference type="GO" id="GO:0000785">
    <property type="term" value="C:chromatin"/>
    <property type="evidence" value="ECO:0007669"/>
    <property type="project" value="TreeGrafter"/>
</dbReference>
<feature type="region of interest" description="Disordered" evidence="3">
    <location>
        <begin position="1273"/>
        <end position="1356"/>
    </location>
</feature>